<feature type="domain" description="Major facilitator superfamily (MFS) profile" evidence="3">
    <location>
        <begin position="1"/>
        <end position="170"/>
    </location>
</feature>
<keyword evidence="2" id="KW-0812">Transmembrane</keyword>
<sequence length="170" mass="18225">MSDTNAALIVSIVGISDLAGRIFGGWLADLKYFKRKTVFQISMLLFGLCMFITPHINSLLGMCVISTFLGVTTGCYIGTQVSVLADTFGIGRLSSSLGFTFFCASFALLTSPFLSGLIKDISGSWTNSIRLGAASAVFGSLLVFLVPLVEQISRKSTNNDLMVDVKTINK</sequence>
<dbReference type="Proteomes" id="UP001217089">
    <property type="component" value="Unassembled WGS sequence"/>
</dbReference>
<feature type="transmembrane region" description="Helical" evidence="2">
    <location>
        <begin position="37"/>
        <end position="53"/>
    </location>
</feature>
<keyword evidence="2" id="KW-0472">Membrane</keyword>
<dbReference type="PANTHER" id="PTHR11360">
    <property type="entry name" value="MONOCARBOXYLATE TRANSPORTER"/>
    <property type="match status" value="1"/>
</dbReference>
<evidence type="ECO:0000259" key="3">
    <source>
        <dbReference type="PROSITE" id="PS50850"/>
    </source>
</evidence>
<dbReference type="Gene3D" id="1.20.1250.20">
    <property type="entry name" value="MFS general substrate transporter like domains"/>
    <property type="match status" value="1"/>
</dbReference>
<feature type="transmembrane region" description="Helical" evidence="2">
    <location>
        <begin position="129"/>
        <end position="149"/>
    </location>
</feature>
<feature type="transmembrane region" description="Helical" evidence="2">
    <location>
        <begin position="59"/>
        <end position="85"/>
    </location>
</feature>
<dbReference type="EMBL" id="JARBDR010000918">
    <property type="protein sequence ID" value="KAJ8301987.1"/>
    <property type="molecule type" value="Genomic_DNA"/>
</dbReference>
<gene>
    <name evidence="4" type="ORF">KUTeg_020974</name>
</gene>
<feature type="transmembrane region" description="Helical" evidence="2">
    <location>
        <begin position="6"/>
        <end position="28"/>
    </location>
</feature>
<evidence type="ECO:0000256" key="1">
    <source>
        <dbReference type="ARBA" id="ARBA00004141"/>
    </source>
</evidence>
<dbReference type="InterPro" id="IPR050327">
    <property type="entry name" value="Proton-linked_MCT"/>
</dbReference>
<comment type="subcellular location">
    <subcellularLocation>
        <location evidence="1">Membrane</location>
        <topology evidence="1">Multi-pass membrane protein</topology>
    </subcellularLocation>
</comment>
<dbReference type="PROSITE" id="PS50850">
    <property type="entry name" value="MFS"/>
    <property type="match status" value="1"/>
</dbReference>
<evidence type="ECO:0000313" key="4">
    <source>
        <dbReference type="EMBL" id="KAJ8301987.1"/>
    </source>
</evidence>
<proteinExistence type="predicted"/>
<evidence type="ECO:0000256" key="2">
    <source>
        <dbReference type="SAM" id="Phobius"/>
    </source>
</evidence>
<comment type="caution">
    <text evidence="4">The sequence shown here is derived from an EMBL/GenBank/DDBJ whole genome shotgun (WGS) entry which is preliminary data.</text>
</comment>
<dbReference type="SUPFAM" id="SSF103473">
    <property type="entry name" value="MFS general substrate transporter"/>
    <property type="match status" value="1"/>
</dbReference>
<protein>
    <recommendedName>
        <fullName evidence="3">Major facilitator superfamily (MFS) profile domain-containing protein</fullName>
    </recommendedName>
</protein>
<dbReference type="InterPro" id="IPR020846">
    <property type="entry name" value="MFS_dom"/>
</dbReference>
<evidence type="ECO:0000313" key="5">
    <source>
        <dbReference type="Proteomes" id="UP001217089"/>
    </source>
</evidence>
<dbReference type="PANTHER" id="PTHR11360:SF284">
    <property type="entry name" value="EG:103B4.3 PROTEIN-RELATED"/>
    <property type="match status" value="1"/>
</dbReference>
<dbReference type="InterPro" id="IPR036259">
    <property type="entry name" value="MFS_trans_sf"/>
</dbReference>
<reference evidence="4 5" key="1">
    <citation type="submission" date="2022-12" db="EMBL/GenBank/DDBJ databases">
        <title>Chromosome-level genome of Tegillarca granosa.</title>
        <authorList>
            <person name="Kim J."/>
        </authorList>
    </citation>
    <scope>NUCLEOTIDE SEQUENCE [LARGE SCALE GENOMIC DNA]</scope>
    <source>
        <strain evidence="4">Teg-2019</strain>
        <tissue evidence="4">Adductor muscle</tissue>
    </source>
</reference>
<organism evidence="4 5">
    <name type="scientific">Tegillarca granosa</name>
    <name type="common">Malaysian cockle</name>
    <name type="synonym">Anadara granosa</name>
    <dbReference type="NCBI Taxonomy" id="220873"/>
    <lineage>
        <taxon>Eukaryota</taxon>
        <taxon>Metazoa</taxon>
        <taxon>Spiralia</taxon>
        <taxon>Lophotrochozoa</taxon>
        <taxon>Mollusca</taxon>
        <taxon>Bivalvia</taxon>
        <taxon>Autobranchia</taxon>
        <taxon>Pteriomorphia</taxon>
        <taxon>Arcoida</taxon>
        <taxon>Arcoidea</taxon>
        <taxon>Arcidae</taxon>
        <taxon>Tegillarca</taxon>
    </lineage>
</organism>
<keyword evidence="5" id="KW-1185">Reference proteome</keyword>
<feature type="transmembrane region" description="Helical" evidence="2">
    <location>
        <begin position="97"/>
        <end position="117"/>
    </location>
</feature>
<name>A0ABQ9E9I8_TEGGR</name>
<dbReference type="Pfam" id="PF07690">
    <property type="entry name" value="MFS_1"/>
    <property type="match status" value="1"/>
</dbReference>
<keyword evidence="2" id="KW-1133">Transmembrane helix</keyword>
<accession>A0ABQ9E9I8</accession>
<dbReference type="InterPro" id="IPR011701">
    <property type="entry name" value="MFS"/>
</dbReference>